<feature type="transmembrane region" description="Helical" evidence="5">
    <location>
        <begin position="63"/>
        <end position="81"/>
    </location>
</feature>
<dbReference type="InterPro" id="IPR000832">
    <property type="entry name" value="GPCR_2_secretin-like"/>
</dbReference>
<organism evidence="7 8">
    <name type="scientific">Eptatretus burgeri</name>
    <name type="common">Inshore hagfish</name>
    <dbReference type="NCBI Taxonomy" id="7764"/>
    <lineage>
        <taxon>Eukaryota</taxon>
        <taxon>Metazoa</taxon>
        <taxon>Chordata</taxon>
        <taxon>Craniata</taxon>
        <taxon>Vertebrata</taxon>
        <taxon>Cyclostomata</taxon>
        <taxon>Myxini</taxon>
        <taxon>Myxiniformes</taxon>
        <taxon>Myxinidae</taxon>
        <taxon>Eptatretinae</taxon>
        <taxon>Eptatretus</taxon>
    </lineage>
</organism>
<dbReference type="Pfam" id="PF00002">
    <property type="entry name" value="7tm_2"/>
    <property type="match status" value="1"/>
</dbReference>
<dbReference type="GO" id="GO:0007166">
    <property type="term" value="P:cell surface receptor signaling pathway"/>
    <property type="evidence" value="ECO:0007669"/>
    <property type="project" value="InterPro"/>
</dbReference>
<feature type="transmembrane region" description="Helical" evidence="5">
    <location>
        <begin position="101"/>
        <end position="122"/>
    </location>
</feature>
<keyword evidence="4 5" id="KW-0472">Membrane</keyword>
<dbReference type="AlphaFoldDB" id="A0A8C4R1Q2"/>
<comment type="subcellular location">
    <subcellularLocation>
        <location evidence="1">Membrane</location>
        <topology evidence="1">Multi-pass membrane protein</topology>
    </subcellularLocation>
</comment>
<evidence type="ECO:0000256" key="3">
    <source>
        <dbReference type="ARBA" id="ARBA00022989"/>
    </source>
</evidence>
<dbReference type="GO" id="GO:0008528">
    <property type="term" value="F:G protein-coupled peptide receptor activity"/>
    <property type="evidence" value="ECO:0007669"/>
    <property type="project" value="TreeGrafter"/>
</dbReference>
<dbReference type="PRINTS" id="PR00249">
    <property type="entry name" value="GPCRSECRETIN"/>
</dbReference>
<evidence type="ECO:0000256" key="5">
    <source>
        <dbReference type="SAM" id="Phobius"/>
    </source>
</evidence>
<evidence type="ECO:0000256" key="1">
    <source>
        <dbReference type="ARBA" id="ARBA00004141"/>
    </source>
</evidence>
<feature type="transmembrane region" description="Helical" evidence="5">
    <location>
        <begin position="35"/>
        <end position="56"/>
    </location>
</feature>
<dbReference type="GeneTree" id="ENSGT00940000157969"/>
<dbReference type="Proteomes" id="UP000694388">
    <property type="component" value="Unplaced"/>
</dbReference>
<keyword evidence="3 5" id="KW-1133">Transmembrane helix</keyword>
<evidence type="ECO:0000256" key="4">
    <source>
        <dbReference type="ARBA" id="ARBA00023136"/>
    </source>
</evidence>
<dbReference type="OMA" id="TECWGHN"/>
<sequence length="236" mass="26879">MDPDTTDWGSLLSHQAAVGCRAAQAFMQYCIGANYHWVLVEGMFLHSLLLVPAFSGEAYLRHYLALGWGTPLLFIVPWIFIKLYKENTECWGHNVNLAYWWIIRCPIHLTILINFVIFVRILKILVSKLRANLVRCTDYKFRLAKSTLTLIPLLGIHEIVFTFITDEQAHGAVRFTQALPYSLPQLFPGSSCCDPLLLSHQRGAFLSPVIRRTRKFDPPSVSCEERPRPTSVGLYG</sequence>
<keyword evidence="8" id="KW-1185">Reference proteome</keyword>
<evidence type="ECO:0000256" key="2">
    <source>
        <dbReference type="ARBA" id="ARBA00022692"/>
    </source>
</evidence>
<dbReference type="GO" id="GO:0007188">
    <property type="term" value="P:adenylate cyclase-modulating G protein-coupled receptor signaling pathway"/>
    <property type="evidence" value="ECO:0007669"/>
    <property type="project" value="TreeGrafter"/>
</dbReference>
<evidence type="ECO:0000313" key="8">
    <source>
        <dbReference type="Proteomes" id="UP000694388"/>
    </source>
</evidence>
<accession>A0A8C4R1Q2</accession>
<dbReference type="GO" id="GO:0017046">
    <property type="term" value="F:peptide hormone binding"/>
    <property type="evidence" value="ECO:0007669"/>
    <property type="project" value="TreeGrafter"/>
</dbReference>
<dbReference type="PANTHER" id="PTHR45620">
    <property type="entry name" value="PDF RECEPTOR-LIKE PROTEIN-RELATED"/>
    <property type="match status" value="1"/>
</dbReference>
<dbReference type="Gene3D" id="1.20.1070.10">
    <property type="entry name" value="Rhodopsin 7-helix transmembrane proteins"/>
    <property type="match status" value="1"/>
</dbReference>
<keyword evidence="2 5" id="KW-0812">Transmembrane</keyword>
<protein>
    <recommendedName>
        <fullName evidence="6">G-protein coupled receptors family 2 profile 2 domain-containing protein</fullName>
    </recommendedName>
</protein>
<evidence type="ECO:0000259" key="6">
    <source>
        <dbReference type="PROSITE" id="PS50261"/>
    </source>
</evidence>
<dbReference type="InterPro" id="IPR017981">
    <property type="entry name" value="GPCR_2-like_7TM"/>
</dbReference>
<dbReference type="PANTHER" id="PTHR45620:SF36">
    <property type="match status" value="1"/>
</dbReference>
<dbReference type="InterPro" id="IPR050332">
    <property type="entry name" value="GPCR_2"/>
</dbReference>
<dbReference type="Ensembl" id="ENSEBUT00000024253.1">
    <property type="protein sequence ID" value="ENSEBUP00000023677.1"/>
    <property type="gene ID" value="ENSEBUG00000014592.1"/>
</dbReference>
<dbReference type="PROSITE" id="PS50261">
    <property type="entry name" value="G_PROTEIN_RECEP_F2_4"/>
    <property type="match status" value="1"/>
</dbReference>
<feature type="domain" description="G-protein coupled receptors family 2 profile 2" evidence="6">
    <location>
        <begin position="1"/>
        <end position="189"/>
    </location>
</feature>
<evidence type="ECO:0000313" key="7">
    <source>
        <dbReference type="Ensembl" id="ENSEBUP00000023677.1"/>
    </source>
</evidence>
<proteinExistence type="predicted"/>
<reference evidence="7" key="1">
    <citation type="submission" date="2025-08" db="UniProtKB">
        <authorList>
            <consortium name="Ensembl"/>
        </authorList>
    </citation>
    <scope>IDENTIFICATION</scope>
</reference>
<name>A0A8C4R1Q2_EPTBU</name>
<dbReference type="GO" id="GO:0005886">
    <property type="term" value="C:plasma membrane"/>
    <property type="evidence" value="ECO:0007669"/>
    <property type="project" value="TreeGrafter"/>
</dbReference>
<reference evidence="7" key="2">
    <citation type="submission" date="2025-09" db="UniProtKB">
        <authorList>
            <consortium name="Ensembl"/>
        </authorList>
    </citation>
    <scope>IDENTIFICATION</scope>
</reference>